<evidence type="ECO:0000313" key="4">
    <source>
        <dbReference type="Proteomes" id="UP001501821"/>
    </source>
</evidence>
<feature type="compositionally biased region" description="Acidic residues" evidence="1">
    <location>
        <begin position="148"/>
        <end position="161"/>
    </location>
</feature>
<name>A0ABP7HUH6_9ACTN</name>
<feature type="compositionally biased region" description="Pro residues" evidence="1">
    <location>
        <begin position="87"/>
        <end position="97"/>
    </location>
</feature>
<proteinExistence type="predicted"/>
<feature type="chain" id="PRO_5047397825" evidence="2">
    <location>
        <begin position="24"/>
        <end position="161"/>
    </location>
</feature>
<feature type="compositionally biased region" description="Gly residues" evidence="1">
    <location>
        <begin position="105"/>
        <end position="114"/>
    </location>
</feature>
<evidence type="ECO:0000256" key="1">
    <source>
        <dbReference type="SAM" id="MobiDB-lite"/>
    </source>
</evidence>
<feature type="compositionally biased region" description="Acidic residues" evidence="1">
    <location>
        <begin position="127"/>
        <end position="138"/>
    </location>
</feature>
<gene>
    <name evidence="3" type="ORF">GCM10022242_02030</name>
</gene>
<dbReference type="RefSeq" id="WP_344771904.1">
    <property type="nucleotide sequence ID" value="NZ_BAABAH010000001.1"/>
</dbReference>
<evidence type="ECO:0000256" key="2">
    <source>
        <dbReference type="SAM" id="SignalP"/>
    </source>
</evidence>
<dbReference type="Proteomes" id="UP001501821">
    <property type="component" value="Unassembled WGS sequence"/>
</dbReference>
<keyword evidence="2" id="KW-0732">Signal</keyword>
<sequence length="161" mass="15859">MKLITTGLASVLLAAGVAGSVAAYRSQSVQDVSVPTVRTTHAADPAASVAAEPRQHRTRWAPCPKGSKLEKGTCVTDVVHTVVVPAPAAPAPSPAAPAVPVVVRGSGGQPGGGEDGGRDDAGPGDDSPGDDGPGDDSPGDDHGHDQDGPGDDDSEDGSDDD</sequence>
<evidence type="ECO:0000313" key="3">
    <source>
        <dbReference type="EMBL" id="GAA3802607.1"/>
    </source>
</evidence>
<reference evidence="4" key="1">
    <citation type="journal article" date="2019" name="Int. J. Syst. Evol. Microbiol.">
        <title>The Global Catalogue of Microorganisms (GCM) 10K type strain sequencing project: providing services to taxonomists for standard genome sequencing and annotation.</title>
        <authorList>
            <consortium name="The Broad Institute Genomics Platform"/>
            <consortium name="The Broad Institute Genome Sequencing Center for Infectious Disease"/>
            <person name="Wu L."/>
            <person name="Ma J."/>
        </authorList>
    </citation>
    <scope>NUCLEOTIDE SEQUENCE [LARGE SCALE GENOMIC DNA]</scope>
    <source>
        <strain evidence="4">JCM 16953</strain>
    </source>
</reference>
<feature type="region of interest" description="Disordered" evidence="1">
    <location>
        <begin position="87"/>
        <end position="161"/>
    </location>
</feature>
<organism evidence="3 4">
    <name type="scientific">Nocardioides panacisoli</name>
    <dbReference type="NCBI Taxonomy" id="627624"/>
    <lineage>
        <taxon>Bacteria</taxon>
        <taxon>Bacillati</taxon>
        <taxon>Actinomycetota</taxon>
        <taxon>Actinomycetes</taxon>
        <taxon>Propionibacteriales</taxon>
        <taxon>Nocardioidaceae</taxon>
        <taxon>Nocardioides</taxon>
    </lineage>
</organism>
<feature type="signal peptide" evidence="2">
    <location>
        <begin position="1"/>
        <end position="23"/>
    </location>
</feature>
<protein>
    <submittedName>
        <fullName evidence="3">Uncharacterized protein</fullName>
    </submittedName>
</protein>
<feature type="region of interest" description="Disordered" evidence="1">
    <location>
        <begin position="43"/>
        <end position="70"/>
    </location>
</feature>
<keyword evidence="4" id="KW-1185">Reference proteome</keyword>
<accession>A0ABP7HUH6</accession>
<dbReference type="EMBL" id="BAABAH010000001">
    <property type="protein sequence ID" value="GAA3802607.1"/>
    <property type="molecule type" value="Genomic_DNA"/>
</dbReference>
<comment type="caution">
    <text evidence="3">The sequence shown here is derived from an EMBL/GenBank/DDBJ whole genome shotgun (WGS) entry which is preliminary data.</text>
</comment>